<evidence type="ECO:0000256" key="7">
    <source>
        <dbReference type="RuleBase" id="RU364069"/>
    </source>
</evidence>
<feature type="active site" description="Proton donor" evidence="5">
    <location>
        <position position="131"/>
    </location>
</feature>
<dbReference type="SUPFAM" id="SSF51182">
    <property type="entry name" value="RmlC-like cupins"/>
    <property type="match status" value="1"/>
</dbReference>
<dbReference type="GO" id="GO:0000271">
    <property type="term" value="P:polysaccharide biosynthetic process"/>
    <property type="evidence" value="ECO:0007669"/>
    <property type="project" value="TreeGrafter"/>
</dbReference>
<comment type="similarity">
    <text evidence="7">Belongs to the dTDP-4-dehydrorhamnose 3,5-epimerase family.</text>
</comment>
<dbReference type="EMBL" id="JAVDVC010000011">
    <property type="protein sequence ID" value="MDR6960817.1"/>
    <property type="molecule type" value="Genomic_DNA"/>
</dbReference>
<dbReference type="InterPro" id="IPR014710">
    <property type="entry name" value="RmlC-like_jellyroll"/>
</dbReference>
<comment type="pathway">
    <text evidence="7">Carbohydrate biosynthesis; dTDP-L-rhamnose biosynthesis.</text>
</comment>
<sequence>MNVIATTLPGVLIIEPKVFGDERGFFYESFNAKAFKDATGVDVQFVQDNHSRSQKGVLRGLHYQLQNTQGKLVRVTAGEVLDVAVDIRRSSPHFGKWVAVRLSADNHRQLWVPQGFAHGFVVLSEYAEFLYKTTDYYDPASERSLLWNDPELNIDWQLGDITPQLSGKDQAASLLQHADVFA</sequence>
<accession>A0AAW8MF11</accession>
<feature type="active site" description="Proton acceptor" evidence="5">
    <location>
        <position position="62"/>
    </location>
</feature>
<dbReference type="CDD" id="cd00438">
    <property type="entry name" value="cupin_RmlC"/>
    <property type="match status" value="1"/>
</dbReference>
<comment type="catalytic activity">
    <reaction evidence="1 7">
        <text>dTDP-4-dehydro-6-deoxy-alpha-D-glucose = dTDP-4-dehydro-beta-L-rhamnose</text>
        <dbReference type="Rhea" id="RHEA:16969"/>
        <dbReference type="ChEBI" id="CHEBI:57649"/>
        <dbReference type="ChEBI" id="CHEBI:62830"/>
        <dbReference type="EC" id="5.1.3.13"/>
    </reaction>
</comment>
<dbReference type="AlphaFoldDB" id="A0AAW8MF11"/>
<organism evidence="8 9">
    <name type="scientific">Pseudomonas brassicacearum</name>
    <dbReference type="NCBI Taxonomy" id="930166"/>
    <lineage>
        <taxon>Bacteria</taxon>
        <taxon>Pseudomonadati</taxon>
        <taxon>Pseudomonadota</taxon>
        <taxon>Gammaproteobacteria</taxon>
        <taxon>Pseudomonadales</taxon>
        <taxon>Pseudomonadaceae</taxon>
        <taxon>Pseudomonas</taxon>
    </lineage>
</organism>
<comment type="function">
    <text evidence="2 7">Catalyzes the epimerization of the C3' and C5'positions of dTDP-6-deoxy-D-xylo-4-hexulose, forming dTDP-6-deoxy-L-lyxo-4-hexulose.</text>
</comment>
<evidence type="ECO:0000256" key="1">
    <source>
        <dbReference type="ARBA" id="ARBA00001298"/>
    </source>
</evidence>
<comment type="caution">
    <text evidence="8">The sequence shown here is derived from an EMBL/GenBank/DDBJ whole genome shotgun (WGS) entry which is preliminary data.</text>
</comment>
<name>A0AAW8MF11_9PSED</name>
<evidence type="ECO:0000256" key="3">
    <source>
        <dbReference type="ARBA" id="ARBA00012098"/>
    </source>
</evidence>
<dbReference type="NCBIfam" id="TIGR01221">
    <property type="entry name" value="rmlC"/>
    <property type="match status" value="1"/>
</dbReference>
<comment type="subunit">
    <text evidence="7">Homodimer.</text>
</comment>
<dbReference type="GO" id="GO:0008830">
    <property type="term" value="F:dTDP-4-dehydrorhamnose 3,5-epimerase activity"/>
    <property type="evidence" value="ECO:0007669"/>
    <property type="project" value="UniProtKB-UniRule"/>
</dbReference>
<dbReference type="PANTHER" id="PTHR21047">
    <property type="entry name" value="DTDP-6-DEOXY-D-GLUCOSE-3,5 EPIMERASE"/>
    <property type="match status" value="1"/>
</dbReference>
<dbReference type="EC" id="5.1.3.13" evidence="3 7"/>
<dbReference type="Pfam" id="PF00908">
    <property type="entry name" value="dTDP_sugar_isom"/>
    <property type="match status" value="1"/>
</dbReference>
<evidence type="ECO:0000256" key="5">
    <source>
        <dbReference type="PIRSR" id="PIRSR600888-1"/>
    </source>
</evidence>
<evidence type="ECO:0000256" key="6">
    <source>
        <dbReference type="PIRSR" id="PIRSR600888-3"/>
    </source>
</evidence>
<dbReference type="InterPro" id="IPR011051">
    <property type="entry name" value="RmlC_Cupin_sf"/>
</dbReference>
<dbReference type="RefSeq" id="WP_310366192.1">
    <property type="nucleotide sequence ID" value="NZ_JAVDVC010000011.1"/>
</dbReference>
<dbReference type="GO" id="GO:0019305">
    <property type="term" value="P:dTDP-rhamnose biosynthetic process"/>
    <property type="evidence" value="ECO:0007669"/>
    <property type="project" value="UniProtKB-UniRule"/>
</dbReference>
<evidence type="ECO:0000256" key="4">
    <source>
        <dbReference type="ARBA" id="ARBA00019595"/>
    </source>
</evidence>
<evidence type="ECO:0000313" key="8">
    <source>
        <dbReference type="EMBL" id="MDR6960817.1"/>
    </source>
</evidence>
<proteinExistence type="inferred from homology"/>
<gene>
    <name evidence="8" type="ORF">J2W43_004826</name>
</gene>
<dbReference type="InterPro" id="IPR000888">
    <property type="entry name" value="RmlC-like"/>
</dbReference>
<dbReference type="Proteomes" id="UP001252613">
    <property type="component" value="Unassembled WGS sequence"/>
</dbReference>
<evidence type="ECO:0000256" key="2">
    <source>
        <dbReference type="ARBA" id="ARBA00001997"/>
    </source>
</evidence>
<protein>
    <recommendedName>
        <fullName evidence="4 7">dTDP-4-dehydrorhamnose 3,5-epimerase</fullName>
        <ecNumber evidence="3 7">5.1.3.13</ecNumber>
    </recommendedName>
    <alternativeName>
        <fullName evidence="7">Thymidine diphospho-4-keto-rhamnose 3,5-epimerase</fullName>
    </alternativeName>
</protein>
<evidence type="ECO:0000313" key="9">
    <source>
        <dbReference type="Proteomes" id="UP001252613"/>
    </source>
</evidence>
<dbReference type="Gene3D" id="2.60.120.10">
    <property type="entry name" value="Jelly Rolls"/>
    <property type="match status" value="1"/>
</dbReference>
<reference evidence="8" key="1">
    <citation type="submission" date="2023-07" db="EMBL/GenBank/DDBJ databases">
        <title>Sorghum-associated microbial communities from plants grown in Nebraska, USA.</title>
        <authorList>
            <person name="Schachtman D."/>
        </authorList>
    </citation>
    <scope>NUCLEOTIDE SEQUENCE</scope>
    <source>
        <strain evidence="8">3432</strain>
    </source>
</reference>
<dbReference type="GO" id="GO:0005829">
    <property type="term" value="C:cytosol"/>
    <property type="evidence" value="ECO:0007669"/>
    <property type="project" value="TreeGrafter"/>
</dbReference>
<dbReference type="PANTHER" id="PTHR21047:SF2">
    <property type="entry name" value="THYMIDINE DIPHOSPHO-4-KETO-RHAMNOSE 3,5-EPIMERASE"/>
    <property type="match status" value="1"/>
</dbReference>
<keyword evidence="7 8" id="KW-0413">Isomerase</keyword>
<feature type="site" description="Participates in a stacking interaction with the thymidine ring of dTDP-4-oxo-6-deoxyglucose" evidence="6">
    <location>
        <position position="137"/>
    </location>
</feature>